<comment type="caution">
    <text evidence="2">The sequence shown here is derived from an EMBL/GenBank/DDBJ whole genome shotgun (WGS) entry which is preliminary data.</text>
</comment>
<dbReference type="RefSeq" id="WP_135950442.1">
    <property type="nucleotide sequence ID" value="NZ_CASZDM010000042.1"/>
</dbReference>
<evidence type="ECO:0000313" key="2">
    <source>
        <dbReference type="EMBL" id="TGY72532.1"/>
    </source>
</evidence>
<name>A0A4S2FTK2_9BACT</name>
<gene>
    <name evidence="2" type="ORF">E5339_03300</name>
</gene>
<sequence>MEIVTIEAQTFLEMNRVLEALAKKVREICGENSRSMDDWIDNQEACMLMGVSPGKLLQLRRRRAVPYSHIDRKVYYRRQDIIRFMENTIRQVIL</sequence>
<dbReference type="PANTHER" id="PTHR34585">
    <property type="match status" value="1"/>
</dbReference>
<proteinExistence type="predicted"/>
<dbReference type="PANTHER" id="PTHR34585:SF22">
    <property type="entry name" value="HELIX-TURN-HELIX DOMAIN-CONTAINING PROTEIN"/>
    <property type="match status" value="1"/>
</dbReference>
<dbReference type="EMBL" id="SRYJ01000005">
    <property type="protein sequence ID" value="TGY72532.1"/>
    <property type="molecule type" value="Genomic_DNA"/>
</dbReference>
<protein>
    <submittedName>
        <fullName evidence="2">DNA-binding protein</fullName>
    </submittedName>
</protein>
<accession>A0A4S2FTK2</accession>
<evidence type="ECO:0000313" key="3">
    <source>
        <dbReference type="Proteomes" id="UP000310760"/>
    </source>
</evidence>
<dbReference type="Proteomes" id="UP000310760">
    <property type="component" value="Unassembled WGS sequence"/>
</dbReference>
<keyword evidence="2" id="KW-0238">DNA-binding</keyword>
<dbReference type="Pfam" id="PF12728">
    <property type="entry name" value="HTH_17"/>
    <property type="match status" value="1"/>
</dbReference>
<dbReference type="InterPro" id="IPR041657">
    <property type="entry name" value="HTH_17"/>
</dbReference>
<dbReference type="AlphaFoldDB" id="A0A4S2FTK2"/>
<organism evidence="2 3">
    <name type="scientific">Phocaeicola sartorii</name>
    <dbReference type="NCBI Taxonomy" id="671267"/>
    <lineage>
        <taxon>Bacteria</taxon>
        <taxon>Pseudomonadati</taxon>
        <taxon>Bacteroidota</taxon>
        <taxon>Bacteroidia</taxon>
        <taxon>Bacteroidales</taxon>
        <taxon>Bacteroidaceae</taxon>
        <taxon>Phocaeicola</taxon>
    </lineage>
</organism>
<feature type="domain" description="Helix-turn-helix" evidence="1">
    <location>
        <begin position="39"/>
        <end position="87"/>
    </location>
</feature>
<evidence type="ECO:0000259" key="1">
    <source>
        <dbReference type="Pfam" id="PF12728"/>
    </source>
</evidence>
<reference evidence="2 3" key="1">
    <citation type="submission" date="2019-04" db="EMBL/GenBank/DDBJ databases">
        <title>Microbes associate with the intestines of laboratory mice.</title>
        <authorList>
            <person name="Navarre W."/>
            <person name="Wong E."/>
            <person name="Huang K."/>
            <person name="Tropini C."/>
            <person name="Ng K."/>
            <person name="Yu B."/>
        </authorList>
    </citation>
    <scope>NUCLEOTIDE SEQUENCE [LARGE SCALE GENOMIC DNA]</scope>
    <source>
        <strain evidence="2 3">NM22_B1</strain>
    </source>
</reference>
<dbReference type="GO" id="GO:0003677">
    <property type="term" value="F:DNA binding"/>
    <property type="evidence" value="ECO:0007669"/>
    <property type="project" value="UniProtKB-KW"/>
</dbReference>